<dbReference type="PRINTS" id="PR00455">
    <property type="entry name" value="HTHTETR"/>
</dbReference>
<dbReference type="PROSITE" id="PS50977">
    <property type="entry name" value="HTH_TETR_2"/>
    <property type="match status" value="1"/>
</dbReference>
<dbReference type="Proteomes" id="UP000315914">
    <property type="component" value="Unassembled WGS sequence"/>
</dbReference>
<evidence type="ECO:0000256" key="3">
    <source>
        <dbReference type="ARBA" id="ARBA00023125"/>
    </source>
</evidence>
<proteinExistence type="predicted"/>
<comment type="caution">
    <text evidence="7">The sequence shown here is derived from an EMBL/GenBank/DDBJ whole genome shotgun (WGS) entry which is preliminary data.</text>
</comment>
<feature type="DNA-binding region" description="H-T-H motif" evidence="5">
    <location>
        <begin position="39"/>
        <end position="58"/>
    </location>
</feature>
<keyword evidence="4" id="KW-0804">Transcription</keyword>
<dbReference type="InterPro" id="IPR013570">
    <property type="entry name" value="Tscrpt_reg_YsiA_C"/>
</dbReference>
<dbReference type="EMBL" id="VITW01000001">
    <property type="protein sequence ID" value="TWB84653.1"/>
    <property type="molecule type" value="Genomic_DNA"/>
</dbReference>
<feature type="domain" description="HTH tetR-type" evidence="6">
    <location>
        <begin position="16"/>
        <end position="76"/>
    </location>
</feature>
<dbReference type="InterPro" id="IPR001647">
    <property type="entry name" value="HTH_TetR"/>
</dbReference>
<dbReference type="GO" id="GO:0000976">
    <property type="term" value="F:transcription cis-regulatory region binding"/>
    <property type="evidence" value="ECO:0007669"/>
    <property type="project" value="TreeGrafter"/>
</dbReference>
<evidence type="ECO:0000256" key="4">
    <source>
        <dbReference type="ARBA" id="ARBA00023163"/>
    </source>
</evidence>
<evidence type="ECO:0000313" key="8">
    <source>
        <dbReference type="Proteomes" id="UP000315914"/>
    </source>
</evidence>
<protein>
    <submittedName>
        <fullName evidence="7">TetR family transcriptional regulator</fullName>
    </submittedName>
</protein>
<dbReference type="GO" id="GO:0003700">
    <property type="term" value="F:DNA-binding transcription factor activity"/>
    <property type="evidence" value="ECO:0007669"/>
    <property type="project" value="TreeGrafter"/>
</dbReference>
<keyword evidence="1" id="KW-0678">Repressor</keyword>
<dbReference type="InterPro" id="IPR050109">
    <property type="entry name" value="HTH-type_TetR-like_transc_reg"/>
</dbReference>
<dbReference type="Gene3D" id="1.10.357.10">
    <property type="entry name" value="Tetracycline Repressor, domain 2"/>
    <property type="match status" value="1"/>
</dbReference>
<name>A0A560KMZ0_9BRAD</name>
<dbReference type="Pfam" id="PF08359">
    <property type="entry name" value="TetR_C_4"/>
    <property type="match status" value="1"/>
</dbReference>
<evidence type="ECO:0000259" key="6">
    <source>
        <dbReference type="PROSITE" id="PS50977"/>
    </source>
</evidence>
<keyword evidence="3 5" id="KW-0238">DNA-binding</keyword>
<reference evidence="7 8" key="1">
    <citation type="submission" date="2019-06" db="EMBL/GenBank/DDBJ databases">
        <title>Genomic Encyclopedia of Type Strains, Phase IV (KMG-V): Genome sequencing to study the core and pangenomes of soil and plant-associated prokaryotes.</title>
        <authorList>
            <person name="Whitman W."/>
        </authorList>
    </citation>
    <scope>NUCLEOTIDE SEQUENCE [LARGE SCALE GENOMIC DNA]</scope>
    <source>
        <strain evidence="7 8">BR 10556</strain>
    </source>
</reference>
<accession>A0A560KMZ0</accession>
<dbReference type="SUPFAM" id="SSF46689">
    <property type="entry name" value="Homeodomain-like"/>
    <property type="match status" value="1"/>
</dbReference>
<dbReference type="PANTHER" id="PTHR30055:SF175">
    <property type="entry name" value="HTH-TYPE TRANSCRIPTIONAL REPRESSOR KSTR2"/>
    <property type="match status" value="1"/>
</dbReference>
<evidence type="ECO:0000256" key="1">
    <source>
        <dbReference type="ARBA" id="ARBA00022491"/>
    </source>
</evidence>
<sequence length="246" mass="27683">MAGSRQRRTVQRMPAEKRVSDIMRAARAVLAEHGAHESFISEVAERAGVVEGSLYRFFSSKRDLIEKVAEDWYEEMLTDYSAHLDGVRGTRNRLRFIIHHHLSIIKKEPALARMVFQEFRPARNYRSTRLFTLNQAYTQRIAEIVKAAIRDGEFSGDFPPAFVRDMIFGGIEHRVWAFLRSEGDFDVGQTANVVTDFVCRALSVAESEPVDRVTAALSRIEAVADRLEGAAEAGASKVRGKPGLKT</sequence>
<dbReference type="AlphaFoldDB" id="A0A560KMZ0"/>
<evidence type="ECO:0000256" key="5">
    <source>
        <dbReference type="PROSITE-ProRule" id="PRU00335"/>
    </source>
</evidence>
<dbReference type="Gene3D" id="1.10.10.60">
    <property type="entry name" value="Homeodomain-like"/>
    <property type="match status" value="1"/>
</dbReference>
<dbReference type="PANTHER" id="PTHR30055">
    <property type="entry name" value="HTH-TYPE TRANSCRIPTIONAL REGULATOR RUTR"/>
    <property type="match status" value="1"/>
</dbReference>
<dbReference type="Pfam" id="PF00440">
    <property type="entry name" value="TetR_N"/>
    <property type="match status" value="1"/>
</dbReference>
<dbReference type="InterPro" id="IPR036271">
    <property type="entry name" value="Tet_transcr_reg_TetR-rel_C_sf"/>
</dbReference>
<gene>
    <name evidence="7" type="ORF">FBZ95_1011098</name>
</gene>
<evidence type="ECO:0000313" key="7">
    <source>
        <dbReference type="EMBL" id="TWB84653.1"/>
    </source>
</evidence>
<keyword evidence="2" id="KW-0805">Transcription regulation</keyword>
<evidence type="ECO:0000256" key="2">
    <source>
        <dbReference type="ARBA" id="ARBA00023015"/>
    </source>
</evidence>
<dbReference type="SUPFAM" id="SSF48498">
    <property type="entry name" value="Tetracyclin repressor-like, C-terminal domain"/>
    <property type="match status" value="1"/>
</dbReference>
<keyword evidence="8" id="KW-1185">Reference proteome</keyword>
<dbReference type="InterPro" id="IPR009057">
    <property type="entry name" value="Homeodomain-like_sf"/>
</dbReference>
<organism evidence="7 8">
    <name type="scientific">Bradyrhizobium sacchari</name>
    <dbReference type="NCBI Taxonomy" id="1399419"/>
    <lineage>
        <taxon>Bacteria</taxon>
        <taxon>Pseudomonadati</taxon>
        <taxon>Pseudomonadota</taxon>
        <taxon>Alphaproteobacteria</taxon>
        <taxon>Hyphomicrobiales</taxon>
        <taxon>Nitrobacteraceae</taxon>
        <taxon>Bradyrhizobium</taxon>
    </lineage>
</organism>